<dbReference type="InterPro" id="IPR055170">
    <property type="entry name" value="GFO_IDH_MocA-like_dom"/>
</dbReference>
<dbReference type="Gene3D" id="3.40.50.720">
    <property type="entry name" value="NAD(P)-binding Rossmann-like Domain"/>
    <property type="match status" value="1"/>
</dbReference>
<dbReference type="InterPro" id="IPR036291">
    <property type="entry name" value="NAD(P)-bd_dom_sf"/>
</dbReference>
<dbReference type="Pfam" id="PF01408">
    <property type="entry name" value="GFO_IDH_MocA"/>
    <property type="match status" value="1"/>
</dbReference>
<proteinExistence type="predicted"/>
<evidence type="ECO:0000259" key="2">
    <source>
        <dbReference type="Pfam" id="PF22725"/>
    </source>
</evidence>
<comment type="caution">
    <text evidence="3">The sequence shown here is derived from an EMBL/GenBank/DDBJ whole genome shotgun (WGS) entry which is preliminary data.</text>
</comment>
<feature type="domain" description="Gfo/Idh/MocA-like oxidoreductase N-terminal" evidence="1">
    <location>
        <begin position="2"/>
        <end position="120"/>
    </location>
</feature>
<dbReference type="Proteomes" id="UP000274033">
    <property type="component" value="Unassembled WGS sequence"/>
</dbReference>
<dbReference type="PANTHER" id="PTHR43377">
    <property type="entry name" value="BILIVERDIN REDUCTASE A"/>
    <property type="match status" value="1"/>
</dbReference>
<dbReference type="SUPFAM" id="SSF51735">
    <property type="entry name" value="NAD(P)-binding Rossmann-fold domains"/>
    <property type="match status" value="1"/>
</dbReference>
<organism evidence="3 4">
    <name type="scientific">Lysinibacillus composti</name>
    <dbReference type="NCBI Taxonomy" id="720633"/>
    <lineage>
        <taxon>Bacteria</taxon>
        <taxon>Bacillati</taxon>
        <taxon>Bacillota</taxon>
        <taxon>Bacilli</taxon>
        <taxon>Bacillales</taxon>
        <taxon>Bacillaceae</taxon>
        <taxon>Lysinibacillus</taxon>
    </lineage>
</organism>
<reference evidence="3 4" key="1">
    <citation type="journal article" date="2013" name="J. Microbiol.">
        <title>Lysinibacillus chungkukjangi sp. nov., isolated from Chungkukjang, Korean fermented soybean food.</title>
        <authorList>
            <person name="Kim S.J."/>
            <person name="Jang Y.H."/>
            <person name="Hamada M."/>
            <person name="Ahn J.H."/>
            <person name="Weon H.Y."/>
            <person name="Suzuki K."/>
            <person name="Whang K.S."/>
            <person name="Kwon S.W."/>
        </authorList>
    </citation>
    <scope>NUCLEOTIDE SEQUENCE [LARGE SCALE GENOMIC DNA]</scope>
    <source>
        <strain evidence="3 4">MCCC 1A12701</strain>
    </source>
</reference>
<evidence type="ECO:0000259" key="1">
    <source>
        <dbReference type="Pfam" id="PF01408"/>
    </source>
</evidence>
<dbReference type="RefSeq" id="WP_124763531.1">
    <property type="nucleotide sequence ID" value="NZ_JAFBDY010000015.1"/>
</dbReference>
<keyword evidence="4" id="KW-1185">Reference proteome</keyword>
<name>A0A3N9UUQ1_9BACI</name>
<dbReference type="SUPFAM" id="SSF55347">
    <property type="entry name" value="Glyceraldehyde-3-phosphate dehydrogenase-like, C-terminal domain"/>
    <property type="match status" value="1"/>
</dbReference>
<gene>
    <name evidence="3" type="ORF">EBB45_05665</name>
</gene>
<dbReference type="AlphaFoldDB" id="A0A3N9UUQ1"/>
<evidence type="ECO:0000313" key="3">
    <source>
        <dbReference type="EMBL" id="RQW75626.1"/>
    </source>
</evidence>
<protein>
    <submittedName>
        <fullName evidence="3">Gfo/Idh/MocA family oxidoreductase</fullName>
    </submittedName>
</protein>
<dbReference type="InterPro" id="IPR051450">
    <property type="entry name" value="Gfo/Idh/MocA_Oxidoreductases"/>
</dbReference>
<dbReference type="OrthoDB" id="9815825at2"/>
<dbReference type="Pfam" id="PF22725">
    <property type="entry name" value="GFO_IDH_MocA_C3"/>
    <property type="match status" value="1"/>
</dbReference>
<evidence type="ECO:0000313" key="4">
    <source>
        <dbReference type="Proteomes" id="UP000274033"/>
    </source>
</evidence>
<dbReference type="EMBL" id="RRCT01000003">
    <property type="protein sequence ID" value="RQW75626.1"/>
    <property type="molecule type" value="Genomic_DNA"/>
</dbReference>
<sequence>MLNIVVIGTGSIALSRHIPCVVESENAHLYGVYNRTIEKAKTIAEQYHCKLYESLQEIYEDEHVDAVIICTPPDSHCEITVAALEHQKHVLVEKPMSETAEEAALMVETAKKTGYKLMISHNQRLYRPHQKAKELIERGEIGDILTYRTLLGNPTRPEPGIEEEWKNAIGEVGSHRIDLMRYILGEEITEVFGHLFNVFNPGETMDDNGIVILKHTNNITGTLITSRTSLGESDRMTIFYGTKGTITLYGESSAVAVELGTKEKTVVNYPDLLPQSVVEVTDIVERFITAVINDSELLVPAEDGYEVMLVLDAVRESSQTGRWVKVGER</sequence>
<dbReference type="PANTHER" id="PTHR43377:SF1">
    <property type="entry name" value="BILIVERDIN REDUCTASE A"/>
    <property type="match status" value="1"/>
</dbReference>
<dbReference type="Gene3D" id="3.30.360.10">
    <property type="entry name" value="Dihydrodipicolinate Reductase, domain 2"/>
    <property type="match status" value="1"/>
</dbReference>
<dbReference type="GO" id="GO:0000166">
    <property type="term" value="F:nucleotide binding"/>
    <property type="evidence" value="ECO:0007669"/>
    <property type="project" value="InterPro"/>
</dbReference>
<accession>A0A3N9UUQ1</accession>
<dbReference type="InterPro" id="IPR000683">
    <property type="entry name" value="Gfo/Idh/MocA-like_OxRdtase_N"/>
</dbReference>
<feature type="domain" description="GFO/IDH/MocA-like oxidoreductase" evidence="2">
    <location>
        <begin position="129"/>
        <end position="246"/>
    </location>
</feature>